<evidence type="ECO:0000259" key="2">
    <source>
        <dbReference type="Pfam" id="PF02517"/>
    </source>
</evidence>
<gene>
    <name evidence="3" type="ORF">RIL96_05170</name>
</gene>
<dbReference type="RefSeq" id="WP_310547951.1">
    <property type="nucleotide sequence ID" value="NZ_JAVKGR010000004.1"/>
</dbReference>
<dbReference type="InterPro" id="IPR052710">
    <property type="entry name" value="CAAX_protease"/>
</dbReference>
<dbReference type="InterPro" id="IPR003675">
    <property type="entry name" value="Rce1/LyrA-like_dom"/>
</dbReference>
<protein>
    <submittedName>
        <fullName evidence="3">Type II CAAX endopeptidase family protein</fullName>
    </submittedName>
</protein>
<feature type="transmembrane region" description="Helical" evidence="1">
    <location>
        <begin position="12"/>
        <end position="33"/>
    </location>
</feature>
<feature type="transmembrane region" description="Helical" evidence="1">
    <location>
        <begin position="199"/>
        <end position="216"/>
    </location>
</feature>
<evidence type="ECO:0000256" key="1">
    <source>
        <dbReference type="SAM" id="Phobius"/>
    </source>
</evidence>
<feature type="domain" description="CAAX prenyl protease 2/Lysostaphin resistance protein A-like" evidence="2">
    <location>
        <begin position="134"/>
        <end position="229"/>
    </location>
</feature>
<dbReference type="Proteomes" id="UP001251870">
    <property type="component" value="Unassembled WGS sequence"/>
</dbReference>
<feature type="transmembrane region" description="Helical" evidence="1">
    <location>
        <begin position="45"/>
        <end position="68"/>
    </location>
</feature>
<keyword evidence="1" id="KW-1133">Transmembrane helix</keyword>
<name>A0ABU2DR56_9MICC</name>
<evidence type="ECO:0000313" key="3">
    <source>
        <dbReference type="EMBL" id="MDR8018953.1"/>
    </source>
</evidence>
<feature type="transmembrane region" description="Helical" evidence="1">
    <location>
        <begin position="250"/>
        <end position="273"/>
    </location>
</feature>
<accession>A0ABU2DR56</accession>
<proteinExistence type="predicted"/>
<dbReference type="PANTHER" id="PTHR36435:SF1">
    <property type="entry name" value="CAAX AMINO TERMINAL PROTEASE FAMILY PROTEIN"/>
    <property type="match status" value="1"/>
</dbReference>
<keyword evidence="1" id="KW-0812">Transmembrane</keyword>
<comment type="caution">
    <text evidence="3">The sequence shown here is derived from an EMBL/GenBank/DDBJ whole genome shotgun (WGS) entry which is preliminary data.</text>
</comment>
<dbReference type="EMBL" id="JAVKGR010000004">
    <property type="protein sequence ID" value="MDR8018953.1"/>
    <property type="molecule type" value="Genomic_DNA"/>
</dbReference>
<dbReference type="Pfam" id="PF02517">
    <property type="entry name" value="Rce1-like"/>
    <property type="match status" value="1"/>
</dbReference>
<sequence>MKNRLADHLTTWKAWYAIPAMFTIIIASLLPVLGGLLGAGDNETVMALLVPAQFIAFAVLSLGVIGLLSRRWPTTLDLGLKKSLGLREVLLLVVVFVISHLGFWLLTLGQGTDPDGASRYFEEMGLGGALLPAAALLFASVVLAPVCEELLYRGAIMRPIHDALARRGRTVMAGIISILVSSLAFAMPHLGASLSAGEAASFVLTGIAFGLVYLITGSMTAAMVAHSLQSCFAFAQVLLFGAGGHEVSPLLYIMVFTCPIIVFLIARGLHAVLPRQARTIRS</sequence>
<dbReference type="PANTHER" id="PTHR36435">
    <property type="entry name" value="SLR1288 PROTEIN"/>
    <property type="match status" value="1"/>
</dbReference>
<keyword evidence="1" id="KW-0472">Membrane</keyword>
<feature type="transmembrane region" description="Helical" evidence="1">
    <location>
        <begin position="223"/>
        <end position="244"/>
    </location>
</feature>
<organism evidence="3 4">
    <name type="scientific">Nesterenkonia aerolata</name>
    <dbReference type="NCBI Taxonomy" id="3074079"/>
    <lineage>
        <taxon>Bacteria</taxon>
        <taxon>Bacillati</taxon>
        <taxon>Actinomycetota</taxon>
        <taxon>Actinomycetes</taxon>
        <taxon>Micrococcales</taxon>
        <taxon>Micrococcaceae</taxon>
        <taxon>Nesterenkonia</taxon>
    </lineage>
</organism>
<feature type="transmembrane region" description="Helical" evidence="1">
    <location>
        <begin position="89"/>
        <end position="106"/>
    </location>
</feature>
<feature type="transmembrane region" description="Helical" evidence="1">
    <location>
        <begin position="126"/>
        <end position="147"/>
    </location>
</feature>
<evidence type="ECO:0000313" key="4">
    <source>
        <dbReference type="Proteomes" id="UP001251870"/>
    </source>
</evidence>
<feature type="transmembrane region" description="Helical" evidence="1">
    <location>
        <begin position="168"/>
        <end position="187"/>
    </location>
</feature>
<keyword evidence="4" id="KW-1185">Reference proteome</keyword>
<reference evidence="3 4" key="1">
    <citation type="submission" date="2023-09" db="EMBL/GenBank/DDBJ databases">
        <title>Description of three actinobacteria isolated from air of manufacturing shop in a pharmaceutical factory.</title>
        <authorList>
            <person name="Zhang D.-F."/>
        </authorList>
    </citation>
    <scope>NUCLEOTIDE SEQUENCE [LARGE SCALE GENOMIC DNA]</scope>
    <source>
        <strain evidence="3 4">LY-0111</strain>
    </source>
</reference>